<keyword evidence="15" id="KW-0444">Lipid biosynthesis</keyword>
<feature type="binding site" evidence="14">
    <location>
        <position position="331"/>
    </location>
    <ligand>
        <name>CoA</name>
        <dbReference type="ChEBI" id="CHEBI:57287"/>
    </ligand>
</feature>
<dbReference type="InterPro" id="IPR013746">
    <property type="entry name" value="HMG_CoA_synt_C_dom"/>
</dbReference>
<dbReference type="Gene3D" id="3.40.47.10">
    <property type="match status" value="1"/>
</dbReference>
<feature type="region of interest" description="Disordered" evidence="16">
    <location>
        <begin position="536"/>
        <end position="577"/>
    </location>
</feature>
<dbReference type="CTD" id="3157"/>
<dbReference type="AlphaFoldDB" id="A0A3P9P7Q0"/>
<feature type="binding site" evidence="14">
    <location>
        <position position="279"/>
    </location>
    <ligand>
        <name>CoA</name>
        <dbReference type="ChEBI" id="CHEBI:57287"/>
    </ligand>
</feature>
<keyword evidence="8 15" id="KW-0756">Sterol biosynthesis</keyword>
<dbReference type="RefSeq" id="XP_008421309.1">
    <property type="nucleotide sequence ID" value="XM_008423087.2"/>
</dbReference>
<dbReference type="STRING" id="8081.ENSPREP00000017837"/>
<evidence type="ECO:0000256" key="12">
    <source>
        <dbReference type="ARBA" id="ARBA00049887"/>
    </source>
</evidence>
<dbReference type="PANTHER" id="PTHR43323">
    <property type="entry name" value="3-HYDROXY-3-METHYLGLUTARYL COENZYME A SYNTHASE"/>
    <property type="match status" value="1"/>
</dbReference>
<evidence type="ECO:0000256" key="15">
    <source>
        <dbReference type="RuleBase" id="RU364071"/>
    </source>
</evidence>
<feature type="domain" description="Hydroxymethylglutaryl-coenzyme A synthase N-terminal" evidence="17">
    <location>
        <begin position="71"/>
        <end position="243"/>
    </location>
</feature>
<dbReference type="NCBIfam" id="TIGR01833">
    <property type="entry name" value="HMG-CoA-S_euk"/>
    <property type="match status" value="1"/>
</dbReference>
<dbReference type="InterPro" id="IPR010122">
    <property type="entry name" value="HMG_CoA_synthase_euk"/>
</dbReference>
<keyword evidence="10 15" id="KW-0753">Steroid metabolism</keyword>
<dbReference type="Pfam" id="PF08540">
    <property type="entry name" value="HMG_CoA_synt_C"/>
    <property type="match status" value="1"/>
</dbReference>
<feature type="active site" description="Proton donor/acceptor" evidence="13">
    <location>
        <position position="153"/>
    </location>
</feature>
<dbReference type="GO" id="GO:0014003">
    <property type="term" value="P:oligodendrocyte development"/>
    <property type="evidence" value="ECO:0007669"/>
    <property type="project" value="Ensembl"/>
</dbReference>
<comment type="similarity">
    <text evidence="2 15">Belongs to the thiolase-like superfamily. HMG-CoA synthase family.</text>
</comment>
<organism evidence="19 20">
    <name type="scientific">Poecilia reticulata</name>
    <name type="common">Guppy</name>
    <name type="synonym">Acanthophacelus reticulatus</name>
    <dbReference type="NCBI Taxonomy" id="8081"/>
    <lineage>
        <taxon>Eukaryota</taxon>
        <taxon>Metazoa</taxon>
        <taxon>Chordata</taxon>
        <taxon>Craniata</taxon>
        <taxon>Vertebrata</taxon>
        <taxon>Euteleostomi</taxon>
        <taxon>Actinopterygii</taxon>
        <taxon>Neopterygii</taxon>
        <taxon>Teleostei</taxon>
        <taxon>Neoteleostei</taxon>
        <taxon>Acanthomorphata</taxon>
        <taxon>Ovalentaria</taxon>
        <taxon>Atherinomorphae</taxon>
        <taxon>Cyprinodontiformes</taxon>
        <taxon>Poeciliidae</taxon>
        <taxon>Poeciliinae</taxon>
        <taxon>Poecilia</taxon>
    </lineage>
</organism>
<dbReference type="GeneTree" id="ENSGT00390000006096"/>
<dbReference type="FunFam" id="3.40.47.10:FF:000008">
    <property type="entry name" value="3-hydroxy-3-methylglutaryl coenzyme A synthase"/>
    <property type="match status" value="1"/>
</dbReference>
<dbReference type="GO" id="GO:0004421">
    <property type="term" value="F:hydroxymethylglutaryl-CoA synthase activity"/>
    <property type="evidence" value="ECO:0007669"/>
    <property type="project" value="UniProtKB-EC"/>
</dbReference>
<evidence type="ECO:0000259" key="17">
    <source>
        <dbReference type="Pfam" id="PF01154"/>
    </source>
</evidence>
<evidence type="ECO:0000256" key="7">
    <source>
        <dbReference type="ARBA" id="ARBA00022955"/>
    </source>
</evidence>
<name>A0A3P9P7Q0_POERE</name>
<evidence type="ECO:0000256" key="16">
    <source>
        <dbReference type="SAM" id="MobiDB-lite"/>
    </source>
</evidence>
<dbReference type="GO" id="GO:0010142">
    <property type="term" value="P:farnesyl diphosphate biosynthetic process, mevalonate pathway"/>
    <property type="evidence" value="ECO:0007669"/>
    <property type="project" value="InterPro"/>
</dbReference>
<comment type="pathway">
    <text evidence="1 15">Metabolic intermediate biosynthesis; (R)-mevalonate biosynthesis; (R)-mevalonate from acetyl-CoA: step 2/3.</text>
</comment>
<evidence type="ECO:0000256" key="3">
    <source>
        <dbReference type="ARBA" id="ARBA00012978"/>
    </source>
</evidence>
<keyword evidence="9 15" id="KW-1207">Sterol metabolism</keyword>
<dbReference type="OMA" id="DDAYNWI"/>
<feature type="active site" description="Proton donor/acceptor" evidence="13">
    <location>
        <position position="322"/>
    </location>
</feature>
<dbReference type="PANTHER" id="PTHR43323:SF2">
    <property type="entry name" value="HYDROXYMETHYLGLUTARYL-COA SYNTHASE"/>
    <property type="match status" value="1"/>
</dbReference>
<feature type="active site" description="Acyl-thioester intermediate" evidence="13">
    <location>
        <position position="187"/>
    </location>
</feature>
<sequence length="577" mass="63434">MVREPWLDRKVSAPCGRSVILSSVNIKSALAGQLSAEQLSNSRDTETFPLTTVVFTRRMPGSASNTCLGPWPKDVGIIAMELYFPSQYVDQAEMEKFDGVAAGKYTVGLGQARMGFCSDREDINSLCLTVVQRLMERNSLSYDCIGRLEVGTETIIDKSKSVKTVLMQLFEDSGNTDVEGIDTTNACYGGTAALFNAVNWVESSSWDGRYALVVAGDIAVYATGSARPTGGAGAVAMLIGPNAALAFERGLRGTHMQHAYDFYKPDMVSEYPVVDGKLSVECYLSALDRCYSVYRNKIHAQWQREGSDKHFSLDDFDFLVFHSPYCKLVQKSVARLMLNDFLKHPSPDTEAGPFAGFDAFRDVKPEETYFDRDVEKAFMKASAQLFETKTKASLLLSSQNGNMYTPSVYGCLASLIAQHTASQLAGQRVGLFSYGSGFAATLYSLRVTQDHTPGSALDKLVSSLTDLGVRLDSRRKMSPAAFSEIMKLREETHHLASYVPRSLVEDLFPGTWYLTRVDDKHRREYARRALDDELPAEPELVRTASASEHIPSPVKKMPRMPTAVADPVAGPGATSSN</sequence>
<dbReference type="UniPathway" id="UPA00058">
    <property type="reaction ID" value="UER00102"/>
</dbReference>
<dbReference type="InterPro" id="IPR000590">
    <property type="entry name" value="HMG_CoA_synt_AS"/>
</dbReference>
<keyword evidence="6" id="KW-0152">Cholesterol biosynthesis</keyword>
<keyword evidence="4" id="KW-0153">Cholesterol metabolism</keyword>
<evidence type="ECO:0000256" key="5">
    <source>
        <dbReference type="ARBA" id="ARBA00022679"/>
    </source>
</evidence>
<keyword evidence="15" id="KW-0443">Lipid metabolism</keyword>
<dbReference type="GO" id="GO:0048703">
    <property type="term" value="P:embryonic viscerocranium morphogenesis"/>
    <property type="evidence" value="ECO:0007669"/>
    <property type="project" value="Ensembl"/>
</dbReference>
<evidence type="ECO:0000256" key="13">
    <source>
        <dbReference type="PIRSR" id="PIRSR610122-1"/>
    </source>
</evidence>
<feature type="binding site" evidence="14">
    <location>
        <position position="327"/>
    </location>
    <ligand>
        <name>CoA</name>
        <dbReference type="ChEBI" id="CHEBI:57287"/>
    </ligand>
</feature>
<dbReference type="EC" id="2.3.3.10" evidence="3 15"/>
<dbReference type="CDD" id="cd00827">
    <property type="entry name" value="init_cond_enzymes"/>
    <property type="match status" value="1"/>
</dbReference>
<dbReference type="KEGG" id="pret:103473119"/>
<reference evidence="20" key="1">
    <citation type="submission" date="2013-11" db="EMBL/GenBank/DDBJ databases">
        <title>The genomic landscape of the Guanapo guppy.</title>
        <authorList>
            <person name="Kuenstner A."/>
            <person name="Dreyer C."/>
        </authorList>
    </citation>
    <scope>NUCLEOTIDE SEQUENCE</scope>
    <source>
        <strain evidence="20">Guanapo</strain>
    </source>
</reference>
<dbReference type="GO" id="GO:0048821">
    <property type="term" value="P:erythrocyte development"/>
    <property type="evidence" value="ECO:0007669"/>
    <property type="project" value="Ensembl"/>
</dbReference>
<dbReference type="GO" id="GO:0006084">
    <property type="term" value="P:acetyl-CoA metabolic process"/>
    <property type="evidence" value="ECO:0007669"/>
    <property type="project" value="InterPro"/>
</dbReference>
<comment type="function">
    <text evidence="15">Catalyzes the condensation of acetyl-CoA with acetoacetyl-CoA to form HMG-CoA.</text>
</comment>
<dbReference type="Pfam" id="PF01154">
    <property type="entry name" value="HMG_CoA_synt_N"/>
    <property type="match status" value="1"/>
</dbReference>
<dbReference type="Bgee" id="ENSPREG00000012056">
    <property type="expression patterns" value="Expressed in head and 1 other cell type or tissue"/>
</dbReference>
<dbReference type="GO" id="GO:0006695">
    <property type="term" value="P:cholesterol biosynthetic process"/>
    <property type="evidence" value="ECO:0007669"/>
    <property type="project" value="UniProtKB-KW"/>
</dbReference>
<reference evidence="19" key="2">
    <citation type="submission" date="2025-08" db="UniProtKB">
        <authorList>
            <consortium name="Ensembl"/>
        </authorList>
    </citation>
    <scope>IDENTIFICATION</scope>
    <source>
        <strain evidence="19">Guanapo</strain>
    </source>
</reference>
<evidence type="ECO:0000256" key="11">
    <source>
        <dbReference type="ARBA" id="ARBA00033130"/>
    </source>
</evidence>
<dbReference type="OrthoDB" id="1269963at2759"/>
<keyword evidence="5 15" id="KW-0808">Transferase</keyword>
<evidence type="ECO:0000313" key="19">
    <source>
        <dbReference type="Ensembl" id="ENSPREP00000017837.1"/>
    </source>
</evidence>
<keyword evidence="7 15" id="KW-0752">Steroid biosynthesis</keyword>
<evidence type="ECO:0000256" key="10">
    <source>
        <dbReference type="ARBA" id="ARBA00023221"/>
    </source>
</evidence>
<evidence type="ECO:0000256" key="4">
    <source>
        <dbReference type="ARBA" id="ARBA00022548"/>
    </source>
</evidence>
<proteinExistence type="inferred from homology"/>
<protein>
    <recommendedName>
        <fullName evidence="3 15">Hydroxymethylglutaryl-CoA synthase</fullName>
        <shortName evidence="15">HMG-CoA synthase</shortName>
        <ecNumber evidence="3 15">2.3.3.10</ecNumber>
    </recommendedName>
    <alternativeName>
        <fullName evidence="11 15">3-hydroxy-3-methylglutaryl coenzyme A synthase</fullName>
    </alternativeName>
</protein>
<feature type="domain" description="Hydroxymethylglutaryl-coenzyme A synthase C-terminal" evidence="18">
    <location>
        <begin position="246"/>
        <end position="528"/>
    </location>
</feature>
<evidence type="ECO:0000256" key="2">
    <source>
        <dbReference type="ARBA" id="ARBA00007061"/>
    </source>
</evidence>
<evidence type="ECO:0000313" key="20">
    <source>
        <dbReference type="Proteomes" id="UP000242638"/>
    </source>
</evidence>
<keyword evidence="20" id="KW-1185">Reference proteome</keyword>
<dbReference type="GeneID" id="103473119"/>
<dbReference type="Ensembl" id="ENSPRET00000018027.1">
    <property type="protein sequence ID" value="ENSPREP00000017837.1"/>
    <property type="gene ID" value="ENSPREG00000012056.1"/>
</dbReference>
<reference evidence="19" key="3">
    <citation type="submission" date="2025-09" db="UniProtKB">
        <authorList>
            <consortium name="Ensembl"/>
        </authorList>
    </citation>
    <scope>IDENTIFICATION</scope>
    <source>
        <strain evidence="19">Guanapo</strain>
    </source>
</reference>
<dbReference type="PROSITE" id="PS01226">
    <property type="entry name" value="HMG_COA_SYNTHASE"/>
    <property type="match status" value="1"/>
</dbReference>
<dbReference type="Proteomes" id="UP000242638">
    <property type="component" value="Unassembled WGS sequence"/>
</dbReference>
<comment type="catalytic activity">
    <reaction evidence="12">
        <text>acetoacetyl-CoA + acetyl-CoA + H2O = (3S)-3-hydroxy-3-methylglutaryl-CoA + CoA + H(+)</text>
        <dbReference type="Rhea" id="RHEA:10188"/>
        <dbReference type="ChEBI" id="CHEBI:15377"/>
        <dbReference type="ChEBI" id="CHEBI:15378"/>
        <dbReference type="ChEBI" id="CHEBI:43074"/>
        <dbReference type="ChEBI" id="CHEBI:57286"/>
        <dbReference type="ChEBI" id="CHEBI:57287"/>
        <dbReference type="ChEBI" id="CHEBI:57288"/>
        <dbReference type="EC" id="2.3.3.10"/>
    </reaction>
    <physiologicalReaction direction="left-to-right" evidence="12">
        <dbReference type="Rhea" id="RHEA:10189"/>
    </physiologicalReaction>
</comment>
<evidence type="ECO:0000256" key="14">
    <source>
        <dbReference type="PIRSR" id="PIRSR610122-2"/>
    </source>
</evidence>
<evidence type="ECO:0000256" key="6">
    <source>
        <dbReference type="ARBA" id="ARBA00022778"/>
    </source>
</evidence>
<dbReference type="InterPro" id="IPR016039">
    <property type="entry name" value="Thiolase-like"/>
</dbReference>
<evidence type="ECO:0000256" key="8">
    <source>
        <dbReference type="ARBA" id="ARBA00023011"/>
    </source>
</evidence>
<dbReference type="InterPro" id="IPR013528">
    <property type="entry name" value="HMG_CoA_synth_N"/>
</dbReference>
<evidence type="ECO:0000256" key="9">
    <source>
        <dbReference type="ARBA" id="ARBA00023166"/>
    </source>
</evidence>
<evidence type="ECO:0000256" key="1">
    <source>
        <dbReference type="ARBA" id="ARBA00005218"/>
    </source>
</evidence>
<dbReference type="SUPFAM" id="SSF53901">
    <property type="entry name" value="Thiolase-like"/>
    <property type="match status" value="2"/>
</dbReference>
<accession>A0A3P9P7Q0</accession>
<dbReference type="GO" id="GO:0014033">
    <property type="term" value="P:neural crest cell differentiation"/>
    <property type="evidence" value="ECO:0007669"/>
    <property type="project" value="Ensembl"/>
</dbReference>
<evidence type="ECO:0000259" key="18">
    <source>
        <dbReference type="Pfam" id="PF08540"/>
    </source>
</evidence>